<dbReference type="EMBL" id="MT141429">
    <property type="protein sequence ID" value="QJA61054.1"/>
    <property type="molecule type" value="Genomic_DNA"/>
</dbReference>
<keyword evidence="1" id="KW-1133">Transmembrane helix</keyword>
<proteinExistence type="predicted"/>
<evidence type="ECO:0000313" key="5">
    <source>
        <dbReference type="EMBL" id="QJH99446.1"/>
    </source>
</evidence>
<evidence type="ECO:0000313" key="2">
    <source>
        <dbReference type="EMBL" id="QJA52663.1"/>
    </source>
</evidence>
<dbReference type="EMBL" id="MT142477">
    <property type="protein sequence ID" value="QJA82027.1"/>
    <property type="molecule type" value="Genomic_DNA"/>
</dbReference>
<dbReference type="EMBL" id="MT144358">
    <property type="protein sequence ID" value="QJA52663.1"/>
    <property type="molecule type" value="Genomic_DNA"/>
</dbReference>
<dbReference type="AlphaFoldDB" id="A0A6H1ZXK4"/>
<reference evidence="2" key="1">
    <citation type="submission" date="2020-03" db="EMBL/GenBank/DDBJ databases">
        <title>The deep terrestrial virosphere.</title>
        <authorList>
            <person name="Holmfeldt K."/>
            <person name="Nilsson E."/>
            <person name="Simone D."/>
            <person name="Lopez-Fernandez M."/>
            <person name="Wu X."/>
            <person name="de Brujin I."/>
            <person name="Lundin D."/>
            <person name="Andersson A."/>
            <person name="Bertilsson S."/>
            <person name="Dopson M."/>
        </authorList>
    </citation>
    <scope>NUCLEOTIDE SEQUENCE</scope>
    <source>
        <strain evidence="4">MM415A00449</strain>
        <strain evidence="3">MM415B01001</strain>
        <strain evidence="2">TM448A02865</strain>
        <strain evidence="5">TM448B01591</strain>
    </source>
</reference>
<name>A0A6H1ZXK4_9ZZZZ</name>
<evidence type="ECO:0000313" key="4">
    <source>
        <dbReference type="EMBL" id="QJA82027.1"/>
    </source>
</evidence>
<protein>
    <submittedName>
        <fullName evidence="2">Uncharacterized protein</fullName>
    </submittedName>
</protein>
<organism evidence="2">
    <name type="scientific">viral metagenome</name>
    <dbReference type="NCBI Taxonomy" id="1070528"/>
    <lineage>
        <taxon>unclassified sequences</taxon>
        <taxon>metagenomes</taxon>
        <taxon>organismal metagenomes</taxon>
    </lineage>
</organism>
<gene>
    <name evidence="4" type="ORF">MM415A00449_0024</name>
    <name evidence="3" type="ORF">MM415B01001_0019</name>
    <name evidence="2" type="ORF">TM448A02865_0002</name>
    <name evidence="5" type="ORF">TM448B01591_0011</name>
</gene>
<keyword evidence="1" id="KW-0812">Transmembrane</keyword>
<keyword evidence="1" id="KW-0472">Membrane</keyword>
<evidence type="ECO:0000313" key="3">
    <source>
        <dbReference type="EMBL" id="QJA61054.1"/>
    </source>
</evidence>
<dbReference type="EMBL" id="MT144789">
    <property type="protein sequence ID" value="QJH99446.1"/>
    <property type="molecule type" value="Genomic_DNA"/>
</dbReference>
<sequence>MEWLNFGNILKCVAIVAGIVIVGSFVVACLFAGKISPWRPKP</sequence>
<feature type="transmembrane region" description="Helical" evidence="1">
    <location>
        <begin position="12"/>
        <end position="33"/>
    </location>
</feature>
<evidence type="ECO:0000256" key="1">
    <source>
        <dbReference type="SAM" id="Phobius"/>
    </source>
</evidence>
<accession>A0A6H1ZXK4</accession>